<dbReference type="EMBL" id="UINC01072483">
    <property type="protein sequence ID" value="SVC08151.1"/>
    <property type="molecule type" value="Genomic_DNA"/>
</dbReference>
<gene>
    <name evidence="5" type="ORF">METZ01_LOCUS261005</name>
</gene>
<protein>
    <recommendedName>
        <fullName evidence="4">Glycosyltransferase 2-like domain-containing protein</fullName>
    </recommendedName>
</protein>
<dbReference type="InterPro" id="IPR050834">
    <property type="entry name" value="Glycosyltransf_2"/>
</dbReference>
<keyword evidence="3" id="KW-0808">Transferase</keyword>
<feature type="non-terminal residue" evidence="5">
    <location>
        <position position="1"/>
    </location>
</feature>
<dbReference type="AlphaFoldDB" id="A0A382JBM1"/>
<evidence type="ECO:0000256" key="2">
    <source>
        <dbReference type="ARBA" id="ARBA00022676"/>
    </source>
</evidence>
<evidence type="ECO:0000259" key="4">
    <source>
        <dbReference type="Pfam" id="PF00535"/>
    </source>
</evidence>
<name>A0A382JBM1_9ZZZZ</name>
<proteinExistence type="inferred from homology"/>
<dbReference type="InterPro" id="IPR029044">
    <property type="entry name" value="Nucleotide-diphossugar_trans"/>
</dbReference>
<evidence type="ECO:0000313" key="5">
    <source>
        <dbReference type="EMBL" id="SVC08151.1"/>
    </source>
</evidence>
<organism evidence="5">
    <name type="scientific">marine metagenome</name>
    <dbReference type="NCBI Taxonomy" id="408172"/>
    <lineage>
        <taxon>unclassified sequences</taxon>
        <taxon>metagenomes</taxon>
        <taxon>ecological metagenomes</taxon>
    </lineage>
</organism>
<comment type="similarity">
    <text evidence="1">Belongs to the glycosyltransferase 2 family.</text>
</comment>
<sequence length="204" mass="23427">VIVVNCVDEKIQEQIRYFCEDEKIKLVFSNAKYLSYNLNLGLDHCQSNYIARMDADDISHPQRIEKQLSFLQINSDVAVCGSAYQIMKDDGTVTKKVVLPSPDAEIRRKLYFFNPIAHSSVMFRKDAILSIGGYMGGRYAQDYDLWLRLANESHYKFHNLTDVLMNYNYSGADARASKYAYASSAASQWRLFVLTFNPIWLMAS</sequence>
<evidence type="ECO:0000256" key="3">
    <source>
        <dbReference type="ARBA" id="ARBA00022679"/>
    </source>
</evidence>
<dbReference type="Pfam" id="PF00535">
    <property type="entry name" value="Glycos_transf_2"/>
    <property type="match status" value="1"/>
</dbReference>
<dbReference type="Gene3D" id="3.90.550.10">
    <property type="entry name" value="Spore Coat Polysaccharide Biosynthesis Protein SpsA, Chain A"/>
    <property type="match status" value="1"/>
</dbReference>
<evidence type="ECO:0000256" key="1">
    <source>
        <dbReference type="ARBA" id="ARBA00006739"/>
    </source>
</evidence>
<accession>A0A382JBM1</accession>
<feature type="non-terminal residue" evidence="5">
    <location>
        <position position="204"/>
    </location>
</feature>
<reference evidence="5" key="1">
    <citation type="submission" date="2018-05" db="EMBL/GenBank/DDBJ databases">
        <authorList>
            <person name="Lanie J.A."/>
            <person name="Ng W.-L."/>
            <person name="Kazmierczak K.M."/>
            <person name="Andrzejewski T.M."/>
            <person name="Davidsen T.M."/>
            <person name="Wayne K.J."/>
            <person name="Tettelin H."/>
            <person name="Glass J.I."/>
            <person name="Rusch D."/>
            <person name="Podicherti R."/>
            <person name="Tsui H.-C.T."/>
            <person name="Winkler M.E."/>
        </authorList>
    </citation>
    <scope>NUCLEOTIDE SEQUENCE</scope>
</reference>
<keyword evidence="2" id="KW-0328">Glycosyltransferase</keyword>
<dbReference type="PANTHER" id="PTHR43685:SF5">
    <property type="entry name" value="GLYCOSYLTRANSFERASE EPSE-RELATED"/>
    <property type="match status" value="1"/>
</dbReference>
<dbReference type="InterPro" id="IPR001173">
    <property type="entry name" value="Glyco_trans_2-like"/>
</dbReference>
<dbReference type="SUPFAM" id="SSF53448">
    <property type="entry name" value="Nucleotide-diphospho-sugar transferases"/>
    <property type="match status" value="1"/>
</dbReference>
<dbReference type="PANTHER" id="PTHR43685">
    <property type="entry name" value="GLYCOSYLTRANSFERASE"/>
    <property type="match status" value="1"/>
</dbReference>
<dbReference type="GO" id="GO:0016757">
    <property type="term" value="F:glycosyltransferase activity"/>
    <property type="evidence" value="ECO:0007669"/>
    <property type="project" value="UniProtKB-KW"/>
</dbReference>
<feature type="domain" description="Glycosyltransferase 2-like" evidence="4">
    <location>
        <begin position="2"/>
        <end position="124"/>
    </location>
</feature>